<dbReference type="EMBL" id="UINC01205494">
    <property type="protein sequence ID" value="SVE26692.1"/>
    <property type="molecule type" value="Genomic_DNA"/>
</dbReference>
<feature type="transmembrane region" description="Helical" evidence="6">
    <location>
        <begin position="150"/>
        <end position="168"/>
    </location>
</feature>
<feature type="non-terminal residue" evidence="7">
    <location>
        <position position="232"/>
    </location>
</feature>
<protein>
    <recommendedName>
        <fullName evidence="8">Polysaccharide biosynthesis protein C-terminal domain-containing protein</fullName>
    </recommendedName>
</protein>
<feature type="transmembrane region" description="Helical" evidence="6">
    <location>
        <begin position="189"/>
        <end position="212"/>
    </location>
</feature>
<dbReference type="AlphaFoldDB" id="A0A383C3D1"/>
<keyword evidence="2" id="KW-1003">Cell membrane</keyword>
<dbReference type="InterPro" id="IPR050833">
    <property type="entry name" value="Poly_Biosynth_Transport"/>
</dbReference>
<organism evidence="7">
    <name type="scientific">marine metagenome</name>
    <dbReference type="NCBI Taxonomy" id="408172"/>
    <lineage>
        <taxon>unclassified sequences</taxon>
        <taxon>metagenomes</taxon>
        <taxon>ecological metagenomes</taxon>
    </lineage>
</organism>
<feature type="transmembrane region" description="Helical" evidence="6">
    <location>
        <begin position="45"/>
        <end position="64"/>
    </location>
</feature>
<sequence length="232" mass="23674">MVDGVFDGEPWLLVGLLLVVVGLGAAHLAKGVLAGLGRFGGYARYVVGEGLGRLLAVGLLVTVVSDGIGAYGLAIGLAPFIGIGVAMAGQRGLRAPGPPAPMGDLSRALGALLVASVATAMVLNVSPLAVEALAGSGEGREPGRFLNALLVARIPLFFFQAIQASLLPQLSRLAGADRYRELLRVLRRLLVAVGSLGVVVVVVAAVAGPWAVEFAFGSEYAVTKRDMVLLAA</sequence>
<evidence type="ECO:0000256" key="5">
    <source>
        <dbReference type="ARBA" id="ARBA00023136"/>
    </source>
</evidence>
<dbReference type="PANTHER" id="PTHR30250">
    <property type="entry name" value="PST FAMILY PREDICTED COLANIC ACID TRANSPORTER"/>
    <property type="match status" value="1"/>
</dbReference>
<evidence type="ECO:0000256" key="6">
    <source>
        <dbReference type="SAM" id="Phobius"/>
    </source>
</evidence>
<keyword evidence="4 6" id="KW-1133">Transmembrane helix</keyword>
<evidence type="ECO:0000256" key="4">
    <source>
        <dbReference type="ARBA" id="ARBA00022989"/>
    </source>
</evidence>
<feature type="transmembrane region" description="Helical" evidence="6">
    <location>
        <begin position="12"/>
        <end position="33"/>
    </location>
</feature>
<dbReference type="GO" id="GO:0005886">
    <property type="term" value="C:plasma membrane"/>
    <property type="evidence" value="ECO:0007669"/>
    <property type="project" value="UniProtKB-SubCell"/>
</dbReference>
<proteinExistence type="predicted"/>
<feature type="transmembrane region" description="Helical" evidence="6">
    <location>
        <begin position="109"/>
        <end position="130"/>
    </location>
</feature>
<keyword evidence="5 6" id="KW-0472">Membrane</keyword>
<reference evidence="7" key="1">
    <citation type="submission" date="2018-05" db="EMBL/GenBank/DDBJ databases">
        <authorList>
            <person name="Lanie J.A."/>
            <person name="Ng W.-L."/>
            <person name="Kazmierczak K.M."/>
            <person name="Andrzejewski T.M."/>
            <person name="Davidsen T.M."/>
            <person name="Wayne K.J."/>
            <person name="Tettelin H."/>
            <person name="Glass J.I."/>
            <person name="Rusch D."/>
            <person name="Podicherti R."/>
            <person name="Tsui H.-C.T."/>
            <person name="Winkler M.E."/>
        </authorList>
    </citation>
    <scope>NUCLEOTIDE SEQUENCE</scope>
</reference>
<evidence type="ECO:0000256" key="2">
    <source>
        <dbReference type="ARBA" id="ARBA00022475"/>
    </source>
</evidence>
<accession>A0A383C3D1</accession>
<dbReference type="PANTHER" id="PTHR30250:SF11">
    <property type="entry name" value="O-ANTIGEN TRANSPORTER-RELATED"/>
    <property type="match status" value="1"/>
</dbReference>
<evidence type="ECO:0008006" key="8">
    <source>
        <dbReference type="Google" id="ProtNLM"/>
    </source>
</evidence>
<evidence type="ECO:0000313" key="7">
    <source>
        <dbReference type="EMBL" id="SVE26692.1"/>
    </source>
</evidence>
<evidence type="ECO:0000256" key="1">
    <source>
        <dbReference type="ARBA" id="ARBA00004651"/>
    </source>
</evidence>
<comment type="subcellular location">
    <subcellularLocation>
        <location evidence="1">Cell membrane</location>
        <topology evidence="1">Multi-pass membrane protein</topology>
    </subcellularLocation>
</comment>
<keyword evidence="3 6" id="KW-0812">Transmembrane</keyword>
<gene>
    <name evidence="7" type="ORF">METZ01_LOCUS479546</name>
</gene>
<evidence type="ECO:0000256" key="3">
    <source>
        <dbReference type="ARBA" id="ARBA00022692"/>
    </source>
</evidence>
<feature type="transmembrane region" description="Helical" evidence="6">
    <location>
        <begin position="70"/>
        <end position="88"/>
    </location>
</feature>
<name>A0A383C3D1_9ZZZZ</name>